<keyword evidence="6" id="KW-1185">Reference proteome</keyword>
<dbReference type="SUPFAM" id="SSF49764">
    <property type="entry name" value="HSP20-like chaperones"/>
    <property type="match status" value="1"/>
</dbReference>
<comment type="similarity">
    <text evidence="1 2">Belongs to the small heat shock protein (HSP20) family.</text>
</comment>
<dbReference type="PANTHER" id="PTHR11527">
    <property type="entry name" value="HEAT-SHOCK PROTEIN 20 FAMILY MEMBER"/>
    <property type="match status" value="1"/>
</dbReference>
<evidence type="ECO:0000256" key="2">
    <source>
        <dbReference type="RuleBase" id="RU003616"/>
    </source>
</evidence>
<dbReference type="InterPro" id="IPR008978">
    <property type="entry name" value="HSP20-like_chaperone"/>
</dbReference>
<comment type="caution">
    <text evidence="5">The sequence shown here is derived from an EMBL/GenBank/DDBJ whole genome shotgun (WGS) entry which is preliminary data.</text>
</comment>
<evidence type="ECO:0000313" key="6">
    <source>
        <dbReference type="Proteomes" id="UP000231962"/>
    </source>
</evidence>
<proteinExistence type="inferred from homology"/>
<gene>
    <name evidence="4" type="ORF">CH360_06835</name>
    <name evidence="5" type="ORF">CH373_12135</name>
</gene>
<dbReference type="PROSITE" id="PS01031">
    <property type="entry name" value="SHSP"/>
    <property type="match status" value="1"/>
</dbReference>
<evidence type="ECO:0000313" key="4">
    <source>
        <dbReference type="EMBL" id="PJZ70310.1"/>
    </source>
</evidence>
<dbReference type="InterPro" id="IPR002068">
    <property type="entry name" value="A-crystallin/Hsp20_dom"/>
</dbReference>
<evidence type="ECO:0000256" key="1">
    <source>
        <dbReference type="PROSITE-ProRule" id="PRU00285"/>
    </source>
</evidence>
<dbReference type="Gene3D" id="2.60.40.790">
    <property type="match status" value="1"/>
</dbReference>
<dbReference type="CDD" id="cd06464">
    <property type="entry name" value="ACD_sHsps-like"/>
    <property type="match status" value="1"/>
</dbReference>
<dbReference type="EMBL" id="NPDY01000004">
    <property type="protein sequence ID" value="PJZ70310.1"/>
    <property type="molecule type" value="Genomic_DNA"/>
</dbReference>
<dbReference type="EMBL" id="NPDZ01000007">
    <property type="protein sequence ID" value="PJZ72806.1"/>
    <property type="molecule type" value="Genomic_DNA"/>
</dbReference>
<evidence type="ECO:0000313" key="5">
    <source>
        <dbReference type="EMBL" id="PJZ72806.1"/>
    </source>
</evidence>
<protein>
    <submittedName>
        <fullName evidence="5">Molecular chaperone Hsp20</fullName>
    </submittedName>
</protein>
<organism evidence="5 7">
    <name type="scientific">Leptospira perolatii</name>
    <dbReference type="NCBI Taxonomy" id="2023191"/>
    <lineage>
        <taxon>Bacteria</taxon>
        <taxon>Pseudomonadati</taxon>
        <taxon>Spirochaetota</taxon>
        <taxon>Spirochaetia</taxon>
        <taxon>Leptospirales</taxon>
        <taxon>Leptospiraceae</taxon>
        <taxon>Leptospira</taxon>
    </lineage>
</organism>
<dbReference type="InterPro" id="IPR031107">
    <property type="entry name" value="Small_HSP"/>
</dbReference>
<accession>A0A2M9ZL60</accession>
<dbReference type="Proteomes" id="UP000231962">
    <property type="component" value="Unassembled WGS sequence"/>
</dbReference>
<dbReference type="OrthoDB" id="9811615at2"/>
<feature type="domain" description="SHSP" evidence="3">
    <location>
        <begin position="26"/>
        <end position="138"/>
    </location>
</feature>
<sequence>MKPQLDLFNEFRRIQNQFHNLFDPTWEVGRAYPALNVYSDQDKITVTAELPGLAPEDLDITVAHNVLTIAGEIKERDEDDGLKARKLERSRGKFKRTLELPLAVDSEKVQANVKKGILTLVLPVLESEKPRKIRIEAKA</sequence>
<evidence type="ECO:0000259" key="3">
    <source>
        <dbReference type="PROSITE" id="PS01031"/>
    </source>
</evidence>
<dbReference type="Pfam" id="PF00011">
    <property type="entry name" value="HSP20"/>
    <property type="match status" value="1"/>
</dbReference>
<dbReference type="AlphaFoldDB" id="A0A2M9ZL60"/>
<name>A0A2M9ZL60_9LEPT</name>
<evidence type="ECO:0000313" key="7">
    <source>
        <dbReference type="Proteomes" id="UP000231990"/>
    </source>
</evidence>
<dbReference type="RefSeq" id="WP_100713272.1">
    <property type="nucleotide sequence ID" value="NZ_NPDY01000004.1"/>
</dbReference>
<reference evidence="6 7" key="1">
    <citation type="submission" date="2017-07" db="EMBL/GenBank/DDBJ databases">
        <title>Leptospira spp. isolated from tropical soils.</title>
        <authorList>
            <person name="Thibeaux R."/>
            <person name="Iraola G."/>
            <person name="Ferres I."/>
            <person name="Bierque E."/>
            <person name="Girault D."/>
            <person name="Soupe-Gilbert M.-E."/>
            <person name="Picardeau M."/>
            <person name="Goarant C."/>
        </authorList>
    </citation>
    <scope>NUCLEOTIDE SEQUENCE [LARGE SCALE GENOMIC DNA]</scope>
    <source>
        <strain evidence="5 7">FH1-B-B1</strain>
        <strain evidence="4 6">FH1-B-C1</strain>
    </source>
</reference>
<dbReference type="Proteomes" id="UP000231990">
    <property type="component" value="Unassembled WGS sequence"/>
</dbReference>